<feature type="region of interest" description="Disordered" evidence="1">
    <location>
        <begin position="549"/>
        <end position="594"/>
    </location>
</feature>
<dbReference type="GO" id="GO:0060213">
    <property type="term" value="P:positive regulation of nuclear-transcribed mRNA poly(A) tail shortening"/>
    <property type="evidence" value="ECO:0007669"/>
    <property type="project" value="TreeGrafter"/>
</dbReference>
<dbReference type="PANTHER" id="PTHR13020:SF25">
    <property type="entry name" value="PROTEIN GAWKY"/>
    <property type="match status" value="1"/>
</dbReference>
<dbReference type="PROSITE" id="PS50030">
    <property type="entry name" value="UBA"/>
    <property type="match status" value="1"/>
</dbReference>
<dbReference type="PANTHER" id="PTHR13020">
    <property type="entry name" value="TRINUCLEOTIDE REPEAT-CONTAINING GENE 6"/>
    <property type="match status" value="1"/>
</dbReference>
<dbReference type="InterPro" id="IPR052068">
    <property type="entry name" value="GW182_domain"/>
</dbReference>
<feature type="compositionally biased region" description="Polar residues" evidence="1">
    <location>
        <begin position="1180"/>
        <end position="1201"/>
    </location>
</feature>
<dbReference type="Proteomes" id="UP001283361">
    <property type="component" value="Unassembled WGS sequence"/>
</dbReference>
<feature type="compositionally biased region" description="Polar residues" evidence="1">
    <location>
        <begin position="1049"/>
        <end position="1076"/>
    </location>
</feature>
<dbReference type="GO" id="GO:0003723">
    <property type="term" value="F:RNA binding"/>
    <property type="evidence" value="ECO:0007669"/>
    <property type="project" value="InterPro"/>
</dbReference>
<gene>
    <name evidence="3" type="ORF">RRG08_016885</name>
</gene>
<feature type="compositionally biased region" description="Polar residues" evidence="1">
    <location>
        <begin position="554"/>
        <end position="566"/>
    </location>
</feature>
<dbReference type="SUPFAM" id="SSF46934">
    <property type="entry name" value="UBA-like"/>
    <property type="match status" value="1"/>
</dbReference>
<feature type="compositionally biased region" description="Polar residues" evidence="1">
    <location>
        <begin position="212"/>
        <end position="240"/>
    </location>
</feature>
<dbReference type="GO" id="GO:0000932">
    <property type="term" value="C:P-body"/>
    <property type="evidence" value="ECO:0007669"/>
    <property type="project" value="TreeGrafter"/>
</dbReference>
<dbReference type="Gene3D" id="1.10.8.10">
    <property type="entry name" value="DNA helicase RuvA subunit, C-terminal domain"/>
    <property type="match status" value="1"/>
</dbReference>
<feature type="region of interest" description="Disordered" evidence="1">
    <location>
        <begin position="355"/>
        <end position="387"/>
    </location>
</feature>
<feature type="compositionally biased region" description="Polar residues" evidence="1">
    <location>
        <begin position="257"/>
        <end position="279"/>
    </location>
</feature>
<feature type="compositionally biased region" description="Polar residues" evidence="1">
    <location>
        <begin position="425"/>
        <end position="442"/>
    </location>
</feature>
<dbReference type="Pfam" id="PF00627">
    <property type="entry name" value="UBA"/>
    <property type="match status" value="1"/>
</dbReference>
<dbReference type="SUPFAM" id="SSF54928">
    <property type="entry name" value="RNA-binding domain, RBD"/>
    <property type="match status" value="1"/>
</dbReference>
<dbReference type="InterPro" id="IPR012677">
    <property type="entry name" value="Nucleotide-bd_a/b_plait_sf"/>
</dbReference>
<comment type="caution">
    <text evidence="3">The sequence shown here is derived from an EMBL/GenBank/DDBJ whole genome shotgun (WGS) entry which is preliminary data.</text>
</comment>
<dbReference type="InterPro" id="IPR009060">
    <property type="entry name" value="UBA-like_sf"/>
</dbReference>
<dbReference type="InterPro" id="IPR035979">
    <property type="entry name" value="RBD_domain_sf"/>
</dbReference>
<protein>
    <recommendedName>
        <fullName evidence="2">UBA domain-containing protein</fullName>
    </recommendedName>
</protein>
<evidence type="ECO:0000259" key="2">
    <source>
        <dbReference type="PROSITE" id="PS50030"/>
    </source>
</evidence>
<feature type="domain" description="UBA" evidence="2">
    <location>
        <begin position="671"/>
        <end position="711"/>
    </location>
</feature>
<dbReference type="SMART" id="SM00360">
    <property type="entry name" value="RRM"/>
    <property type="match status" value="1"/>
</dbReference>
<evidence type="ECO:0000256" key="1">
    <source>
        <dbReference type="SAM" id="MobiDB-lite"/>
    </source>
</evidence>
<feature type="compositionally biased region" description="Polar residues" evidence="1">
    <location>
        <begin position="987"/>
        <end position="1008"/>
    </location>
</feature>
<accession>A0AAE0ZES4</accession>
<evidence type="ECO:0000313" key="3">
    <source>
        <dbReference type="EMBL" id="KAK3767990.1"/>
    </source>
</evidence>
<name>A0AAE0ZES4_9GAST</name>
<dbReference type="InterPro" id="IPR015940">
    <property type="entry name" value="UBA"/>
</dbReference>
<dbReference type="GO" id="GO:0005654">
    <property type="term" value="C:nucleoplasm"/>
    <property type="evidence" value="ECO:0007669"/>
    <property type="project" value="TreeGrafter"/>
</dbReference>
<dbReference type="EMBL" id="JAWDGP010004080">
    <property type="protein sequence ID" value="KAK3767990.1"/>
    <property type="molecule type" value="Genomic_DNA"/>
</dbReference>
<feature type="compositionally biased region" description="Low complexity" evidence="1">
    <location>
        <begin position="95"/>
        <end position="111"/>
    </location>
</feature>
<feature type="compositionally biased region" description="Gly residues" evidence="1">
    <location>
        <begin position="58"/>
        <end position="67"/>
    </location>
</feature>
<feature type="compositionally biased region" description="Low complexity" evidence="1">
    <location>
        <begin position="158"/>
        <end position="211"/>
    </location>
</feature>
<feature type="region of interest" description="Disordered" evidence="1">
    <location>
        <begin position="403"/>
        <end position="504"/>
    </location>
</feature>
<dbReference type="InterPro" id="IPR000504">
    <property type="entry name" value="RRM_dom"/>
</dbReference>
<feature type="region of interest" description="Disordered" evidence="1">
    <location>
        <begin position="257"/>
        <end position="313"/>
    </location>
</feature>
<evidence type="ECO:0000313" key="4">
    <source>
        <dbReference type="Proteomes" id="UP001283361"/>
    </source>
</evidence>
<dbReference type="GO" id="GO:0035195">
    <property type="term" value="P:miRNA-mediated post-transcriptional gene silencing"/>
    <property type="evidence" value="ECO:0007669"/>
    <property type="project" value="TreeGrafter"/>
</dbReference>
<feature type="region of interest" description="Disordered" evidence="1">
    <location>
        <begin position="987"/>
        <end position="1076"/>
    </location>
</feature>
<reference evidence="3" key="1">
    <citation type="journal article" date="2023" name="G3 (Bethesda)">
        <title>A reference genome for the long-term kleptoplast-retaining sea slug Elysia crispata morphotype clarki.</title>
        <authorList>
            <person name="Eastman K.E."/>
            <person name="Pendleton A.L."/>
            <person name="Shaikh M.A."/>
            <person name="Suttiyut T."/>
            <person name="Ogas R."/>
            <person name="Tomko P."/>
            <person name="Gavelis G."/>
            <person name="Widhalm J.R."/>
            <person name="Wisecaver J.H."/>
        </authorList>
    </citation>
    <scope>NUCLEOTIDE SEQUENCE</scope>
    <source>
        <strain evidence="3">ECLA1</strain>
    </source>
</reference>
<dbReference type="Pfam" id="PF00076">
    <property type="entry name" value="RRM_1"/>
    <property type="match status" value="1"/>
</dbReference>
<feature type="compositionally biased region" description="Low complexity" evidence="1">
    <location>
        <begin position="133"/>
        <end position="148"/>
    </location>
</feature>
<feature type="region of interest" description="Disordered" evidence="1">
    <location>
        <begin position="1135"/>
        <end position="1201"/>
    </location>
</feature>
<proteinExistence type="predicted"/>
<feature type="compositionally biased region" description="Polar residues" evidence="1">
    <location>
        <begin position="112"/>
        <end position="132"/>
    </location>
</feature>
<organism evidence="3 4">
    <name type="scientific">Elysia crispata</name>
    <name type="common">lettuce slug</name>
    <dbReference type="NCBI Taxonomy" id="231223"/>
    <lineage>
        <taxon>Eukaryota</taxon>
        <taxon>Metazoa</taxon>
        <taxon>Spiralia</taxon>
        <taxon>Lophotrochozoa</taxon>
        <taxon>Mollusca</taxon>
        <taxon>Gastropoda</taxon>
        <taxon>Heterobranchia</taxon>
        <taxon>Euthyneura</taxon>
        <taxon>Panpulmonata</taxon>
        <taxon>Sacoglossa</taxon>
        <taxon>Placobranchoidea</taxon>
        <taxon>Plakobranchidae</taxon>
        <taxon>Elysia</taxon>
    </lineage>
</organism>
<sequence>MESVLDIWVGGKQSGKTSFDCESLFKPSYPKLFQNPAIFISSHSEFVMNRNMSSDMGWGIGEGGGWGQQSTAPGSGSWTSTANQENQSSGTVWQGISKSDSASDGGDDTSSVKSGSTITNMPAQSQESSNAGTTSTIQSSSSSPWSASLPGMDSNPWGNSGSPAPSSIGSIGWSSNPPSLSLSTSQGHGTTGTSIIGNSSAFSTANSSPSAWPTSMSGSLATTMPPNLSGSLPTGNLSSQWQGSTILGNIGDFTKTSDSNWNSPAPSINDNNKENSATSDPRMWGLSSDKTGDSQWGTNVLAPGSESGGNGSELSFAQATLKGLKLPPASAAPQPALTSRQEEFLRAIENHEGWGSRPIRQDTSWDVETSPKSHRKFSNDNASASNVWTNTNGTAIWEAVRESQSNNWGGNAGGASSWVGEKDQPNWTAGSKSAQDTASWNPGNDPKTYGTWGGPGGAGDASASKMWGQKTEIGSWGETGGVQRSTSITSWGDDGDSNSWDDQQRRITGGMAGMQNLVVPPSPGIGTPTGMPTSMMTQGMNMPGMPTDTPPWTEKQQSWNPGSAVQMSRPKMDEPWNKPPPTRTGWGDPTQDSAKVDDGTSIWAANAPKQVPPQAKPVGWGETIPPNQWSAAPGAKPKTTGGWDEASWAMAQRAKQMPSKYNGSSSNPPTQMRAKLIQHLMDLGYRKEEAQHALITNNMNLEMAINDLKSSGSGLVRKDIDGDVFQTNGTQSRMPYMSKGGLGPEDMSDFRPDQVPSFKNMQNTPFPNAHIQNQPYLQNNTSLPPSSLTPNNSSISSNLQQKLMQKMQQQQQAPSVGALVSRGQMPPVGSSGATNSLPSLQREQVMAQLGQAVKNGYISSQLLNYPLPHNILVLLQNLLHLQAALQGAFNKQQQMNQLARASGKRTNPSIDNSNTIANIQQQILMVQKQIQQEQIHLFSQKPMGVSGPQSGMMTPQLGQQPAANMADNLEALSSDLASVSLQPQSRLATQWKSQDTPVSTMNDGINQGSGPGILSSNSEEKNDSGKGGFQPSSPNLNLIPGGLGMTGDRTWSSVPSTSGPGNWPMSSAETNSAQIDSKAVNSSTSSVLSDVIPEFIPGKPWQGLTKNVEDDPHVTPGSILMQRSLSVNRVHDESLHNLDGHKPGTGNSWSSAGMKGENSLGLSQLGSRPPPSMAPGKPVGSQNWQPNPINRQSSWAGRSGNSAFTQVGSNWNDNRPLSSSWIILKNLSHGMDSSTVRALCNQYGPVNNFYHVAHHQLALVQFGTREGAFAAMQGLNNFRMGNAIIAAEVIGEADAQRLTAQIPPPQPPVAPPMNASPWSQAPPSAPFSTGGGRMADPWANSVFGAQPFSKFGTGGSDLWDMTDHNSNLNNILGGETM</sequence>
<feature type="region of interest" description="Disordered" evidence="1">
    <location>
        <begin position="58"/>
        <end position="240"/>
    </location>
</feature>
<keyword evidence="4" id="KW-1185">Reference proteome</keyword>
<dbReference type="InterPro" id="IPR026805">
    <property type="entry name" value="GW182_M_dom"/>
</dbReference>
<dbReference type="Gene3D" id="3.30.70.330">
    <property type="match status" value="1"/>
</dbReference>
<dbReference type="Pfam" id="PF12938">
    <property type="entry name" value="M_domain"/>
    <property type="match status" value="1"/>
</dbReference>
<feature type="region of interest" description="Disordered" evidence="1">
    <location>
        <begin position="610"/>
        <end position="642"/>
    </location>
</feature>
<feature type="compositionally biased region" description="Polar residues" evidence="1">
    <location>
        <begin position="68"/>
        <end position="94"/>
    </location>
</feature>
<feature type="compositionally biased region" description="Low complexity" evidence="1">
    <location>
        <begin position="405"/>
        <end position="418"/>
    </location>
</feature>